<keyword evidence="2" id="KW-1185">Reference proteome</keyword>
<dbReference type="AlphaFoldDB" id="A0A1J7JGH9"/>
<protein>
    <submittedName>
        <fullName evidence="1">Uncharacterized protein</fullName>
    </submittedName>
</protein>
<evidence type="ECO:0000313" key="1">
    <source>
        <dbReference type="EMBL" id="OIW32465.1"/>
    </source>
</evidence>
<gene>
    <name evidence="1" type="ORF">CONLIGDRAFT_678859</name>
</gene>
<evidence type="ECO:0000313" key="2">
    <source>
        <dbReference type="Proteomes" id="UP000182658"/>
    </source>
</evidence>
<dbReference type="EMBL" id="KV875095">
    <property type="protein sequence ID" value="OIW32465.1"/>
    <property type="molecule type" value="Genomic_DNA"/>
</dbReference>
<reference evidence="1 2" key="1">
    <citation type="submission" date="2016-10" db="EMBL/GenBank/DDBJ databases">
        <title>Draft genome sequence of Coniochaeta ligniaria NRRL30616, a lignocellulolytic fungus for bioabatement of inhibitors in plant biomass hydrolysates.</title>
        <authorList>
            <consortium name="DOE Joint Genome Institute"/>
            <person name="Jimenez D.J."/>
            <person name="Hector R.E."/>
            <person name="Riley R."/>
            <person name="Sun H."/>
            <person name="Grigoriev I.V."/>
            <person name="Van Elsas J.D."/>
            <person name="Nichols N.N."/>
        </authorList>
    </citation>
    <scope>NUCLEOTIDE SEQUENCE [LARGE SCALE GENOMIC DNA]</scope>
    <source>
        <strain evidence="1 2">NRRL 30616</strain>
    </source>
</reference>
<proteinExistence type="predicted"/>
<organism evidence="1 2">
    <name type="scientific">Coniochaeta ligniaria NRRL 30616</name>
    <dbReference type="NCBI Taxonomy" id="1408157"/>
    <lineage>
        <taxon>Eukaryota</taxon>
        <taxon>Fungi</taxon>
        <taxon>Dikarya</taxon>
        <taxon>Ascomycota</taxon>
        <taxon>Pezizomycotina</taxon>
        <taxon>Sordariomycetes</taxon>
        <taxon>Sordariomycetidae</taxon>
        <taxon>Coniochaetales</taxon>
        <taxon>Coniochaetaceae</taxon>
        <taxon>Coniochaeta</taxon>
    </lineage>
</organism>
<sequence>MPAKAKVWCWKVKVTYRCGCDITGDTIHNCDSYKSNCSAWITYKTYNRECANCMLKEQSGRYLSDKADSSSNMESIVEGTSVIAGAGQAGETMKAVYYTESARKVSSA</sequence>
<dbReference type="Proteomes" id="UP000182658">
    <property type="component" value="Unassembled WGS sequence"/>
</dbReference>
<accession>A0A1J7JGH9</accession>
<name>A0A1J7JGH9_9PEZI</name>
<dbReference type="InParanoid" id="A0A1J7JGH9"/>
<dbReference type="OrthoDB" id="4564536at2759"/>